<feature type="domain" description="PAC" evidence="14">
    <location>
        <begin position="907"/>
        <end position="958"/>
    </location>
</feature>
<dbReference type="SUPFAM" id="SSF47757">
    <property type="entry name" value="Chemotaxis receptor methyltransferase CheR, N-terminal domain"/>
    <property type="match status" value="1"/>
</dbReference>
<dbReference type="InterPro" id="IPR011102">
    <property type="entry name" value="Sig_transdc_His_kinase_HWE"/>
</dbReference>
<reference evidence="17" key="1">
    <citation type="submission" date="2022-07" db="EMBL/GenBank/DDBJ databases">
        <title>Parvularcula maris sp. nov., an algicidal bacterium isolated from seawater.</title>
        <authorList>
            <person name="Li F."/>
        </authorList>
    </citation>
    <scope>NUCLEOTIDE SEQUENCE</scope>
    <source>
        <strain evidence="17">BGMRC 0090</strain>
    </source>
</reference>
<evidence type="ECO:0000256" key="10">
    <source>
        <dbReference type="PROSITE-ProRule" id="PRU00050"/>
    </source>
</evidence>
<protein>
    <recommendedName>
        <fullName evidence="2">histidine kinase</fullName>
        <ecNumber evidence="2">2.7.13.3</ecNumber>
    </recommendedName>
</protein>
<organism evidence="17 18">
    <name type="scientific">Parvularcula maris</name>
    <dbReference type="NCBI Taxonomy" id="2965077"/>
    <lineage>
        <taxon>Bacteria</taxon>
        <taxon>Pseudomonadati</taxon>
        <taxon>Pseudomonadota</taxon>
        <taxon>Alphaproteobacteria</taxon>
        <taxon>Parvularculales</taxon>
        <taxon>Parvularculaceae</taxon>
        <taxon>Parvularcula</taxon>
    </lineage>
</organism>
<dbReference type="AlphaFoldDB" id="A0A9X2LAC4"/>
<dbReference type="PROSITE" id="PS50112">
    <property type="entry name" value="PAS"/>
    <property type="match status" value="1"/>
</dbReference>
<dbReference type="InterPro" id="IPR050903">
    <property type="entry name" value="Bact_Chemotaxis_MeTrfase"/>
</dbReference>
<dbReference type="CDD" id="cd16434">
    <property type="entry name" value="CheB-CheR_fusion"/>
    <property type="match status" value="1"/>
</dbReference>
<dbReference type="Pfam" id="PF08447">
    <property type="entry name" value="PAS_3"/>
    <property type="match status" value="1"/>
</dbReference>
<dbReference type="PROSITE" id="PS50122">
    <property type="entry name" value="CHEB"/>
    <property type="match status" value="1"/>
</dbReference>
<evidence type="ECO:0000259" key="13">
    <source>
        <dbReference type="PROSITE" id="PS50112"/>
    </source>
</evidence>
<evidence type="ECO:0000256" key="11">
    <source>
        <dbReference type="SAM" id="Coils"/>
    </source>
</evidence>
<dbReference type="Pfam" id="PF01339">
    <property type="entry name" value="CheB_methylest"/>
    <property type="match status" value="1"/>
</dbReference>
<dbReference type="GO" id="GO:0008984">
    <property type="term" value="F:protein-glutamate methylesterase activity"/>
    <property type="evidence" value="ECO:0007669"/>
    <property type="project" value="InterPro"/>
</dbReference>
<keyword evidence="5" id="KW-0288">FMN</keyword>
<evidence type="ECO:0000256" key="5">
    <source>
        <dbReference type="ARBA" id="ARBA00022643"/>
    </source>
</evidence>
<dbReference type="PRINTS" id="PR00996">
    <property type="entry name" value="CHERMTFRASE"/>
</dbReference>
<keyword evidence="7" id="KW-0547">Nucleotide-binding</keyword>
<dbReference type="SMART" id="SM00138">
    <property type="entry name" value="MeTrc"/>
    <property type="match status" value="1"/>
</dbReference>
<gene>
    <name evidence="17" type="ORF">NOG11_11260</name>
</gene>
<dbReference type="EMBL" id="JANIBC010000010">
    <property type="protein sequence ID" value="MCQ8185967.1"/>
    <property type="molecule type" value="Genomic_DNA"/>
</dbReference>
<keyword evidence="3" id="KW-0597">Phosphoprotein</keyword>
<feature type="domain" description="CheB-type methylesterase" evidence="15">
    <location>
        <begin position="15"/>
        <end position="204"/>
    </location>
</feature>
<evidence type="ECO:0000256" key="9">
    <source>
        <dbReference type="ARBA" id="ARBA00022840"/>
    </source>
</evidence>
<dbReference type="RefSeq" id="WP_256619864.1">
    <property type="nucleotide sequence ID" value="NZ_JANIBC010000010.1"/>
</dbReference>
<keyword evidence="10" id="KW-0378">Hydrolase</keyword>
<evidence type="ECO:0000313" key="17">
    <source>
        <dbReference type="EMBL" id="MCQ8185967.1"/>
    </source>
</evidence>
<dbReference type="CDD" id="cd00130">
    <property type="entry name" value="PAS"/>
    <property type="match status" value="1"/>
</dbReference>
<dbReference type="GO" id="GO:0005524">
    <property type="term" value="F:ATP binding"/>
    <property type="evidence" value="ECO:0007669"/>
    <property type="project" value="UniProtKB-KW"/>
</dbReference>
<evidence type="ECO:0000256" key="8">
    <source>
        <dbReference type="ARBA" id="ARBA00022777"/>
    </source>
</evidence>
<dbReference type="Gene3D" id="3.40.50.180">
    <property type="entry name" value="Methylesterase CheB, C-terminal domain"/>
    <property type="match status" value="1"/>
</dbReference>
<evidence type="ECO:0000256" key="7">
    <source>
        <dbReference type="ARBA" id="ARBA00022741"/>
    </source>
</evidence>
<dbReference type="GO" id="GO:0000156">
    <property type="term" value="F:phosphorelay response regulator activity"/>
    <property type="evidence" value="ECO:0007669"/>
    <property type="project" value="InterPro"/>
</dbReference>
<dbReference type="PANTHER" id="PTHR24422">
    <property type="entry name" value="CHEMOTAXIS PROTEIN METHYLTRANSFERASE"/>
    <property type="match status" value="1"/>
</dbReference>
<dbReference type="Gene3D" id="3.30.565.10">
    <property type="entry name" value="Histidine kinase-like ATPase, C-terminal domain"/>
    <property type="match status" value="1"/>
</dbReference>
<dbReference type="InterPro" id="IPR000673">
    <property type="entry name" value="Sig_transdc_resp-reg_Me-estase"/>
</dbReference>
<dbReference type="Pfam" id="PF13596">
    <property type="entry name" value="PAS_10"/>
    <property type="match status" value="1"/>
</dbReference>
<keyword evidence="8" id="KW-0418">Kinase</keyword>
<feature type="domain" description="CheR-type methyltransferase" evidence="16">
    <location>
        <begin position="217"/>
        <end position="483"/>
    </location>
</feature>
<keyword evidence="10" id="KW-0145">Chemotaxis</keyword>
<feature type="coiled-coil region" evidence="11">
    <location>
        <begin position="659"/>
        <end position="707"/>
    </location>
</feature>
<keyword evidence="18" id="KW-1185">Reference proteome</keyword>
<dbReference type="PROSITE" id="PS50123">
    <property type="entry name" value="CHER"/>
    <property type="match status" value="1"/>
</dbReference>
<evidence type="ECO:0000256" key="4">
    <source>
        <dbReference type="ARBA" id="ARBA00022630"/>
    </source>
</evidence>
<feature type="domain" description="PAS" evidence="13">
    <location>
        <begin position="833"/>
        <end position="904"/>
    </location>
</feature>
<dbReference type="Pfam" id="PF03705">
    <property type="entry name" value="CheR_N"/>
    <property type="match status" value="1"/>
</dbReference>
<proteinExistence type="predicted"/>
<dbReference type="InterPro" id="IPR029063">
    <property type="entry name" value="SAM-dependent_MTases_sf"/>
</dbReference>
<dbReference type="InterPro" id="IPR013655">
    <property type="entry name" value="PAS_fold_3"/>
</dbReference>
<evidence type="ECO:0000256" key="1">
    <source>
        <dbReference type="ARBA" id="ARBA00000085"/>
    </source>
</evidence>
<comment type="caution">
    <text evidence="17">The sequence shown here is derived from an EMBL/GenBank/DDBJ whole genome shotgun (WGS) entry which is preliminary data.</text>
</comment>
<dbReference type="Gene3D" id="3.40.50.150">
    <property type="entry name" value="Vaccinia Virus protein VP39"/>
    <property type="match status" value="1"/>
</dbReference>
<dbReference type="EC" id="2.7.13.3" evidence="2"/>
<keyword evidence="11" id="KW-0175">Coiled coil</keyword>
<accession>A0A9X2LAC4</accession>
<dbReference type="InterPro" id="IPR000014">
    <property type="entry name" value="PAS"/>
</dbReference>
<keyword evidence="4" id="KW-0285">Flavoprotein</keyword>
<evidence type="ECO:0000259" key="14">
    <source>
        <dbReference type="PROSITE" id="PS50113"/>
    </source>
</evidence>
<feature type="region of interest" description="Disordered" evidence="12">
    <location>
        <begin position="494"/>
        <end position="517"/>
    </location>
</feature>
<dbReference type="InterPro" id="IPR035909">
    <property type="entry name" value="CheB_C"/>
</dbReference>
<evidence type="ECO:0000256" key="12">
    <source>
        <dbReference type="SAM" id="MobiDB-lite"/>
    </source>
</evidence>
<dbReference type="PROSITE" id="PS50113">
    <property type="entry name" value="PAC"/>
    <property type="match status" value="2"/>
</dbReference>
<evidence type="ECO:0000256" key="6">
    <source>
        <dbReference type="ARBA" id="ARBA00022679"/>
    </source>
</evidence>
<keyword evidence="6" id="KW-0808">Transferase</keyword>
<name>A0A9X2LAC4_9PROT</name>
<dbReference type="Pfam" id="PF01739">
    <property type="entry name" value="CheR"/>
    <property type="match status" value="1"/>
</dbReference>
<dbReference type="SUPFAM" id="SSF53335">
    <property type="entry name" value="S-adenosyl-L-methionine-dependent methyltransferases"/>
    <property type="match status" value="1"/>
</dbReference>
<dbReference type="SMART" id="SM00911">
    <property type="entry name" value="HWE_HK"/>
    <property type="match status" value="1"/>
</dbReference>
<dbReference type="InterPro" id="IPR000780">
    <property type="entry name" value="CheR_MeTrfase"/>
</dbReference>
<sequence length="1150" mass="129296">MSADGTEECPAKFEPQLSFPVIGIGASAGGLEAVTEMLREGDPNTGMAFVLVQHLDPNHESMLPELLSRKTRLSVRQVRKGDRIEPDTLHIIPPGNALSIEEGRFVLTAFDEPRGLRRPIDTFLESLGAAQGADCACVILSGTGADGSEGLRTVKEMGGVVLVQSPETSRYDGMPNSAIATGLADHVMPTGEMFARLHRYFSSRDKGALLGSGEELESQLDEIVRTLRDSVGHDFSGYKHPTLVRRISRHMQLTEKLDPDEYIAFLRASPAASEALFRDLLINVTNFFRDKEYFDLLRREVVEPLVESTPRSHQIRVWVPGCSSGQEAYSLAMLFDHVGTRMNRRPLVQIFATDVDDTMIRIAREGHYPTAALKDIPEEFRNSYTIGMDSQFRIAPRVRDMVRFSVHNLVKDPPFSNLDLISCRNLLIYLTDKVQQHLIPLMHYSLRPGGFLFLGPSESIARREDLFAPIDQKARLFKRKDTHAREPIRLPLGVDTPRVTAPRSASPSPYAHLEERTETPNTEIMERFAPPFVRINEDGDVRGSSGDLSPYLKSYPGERDQHIFRLAREGLRETVFPLIMKARKTGRRQAAKDIEVESQFGIQTVDVVAEPLREGLLALVFINVGQFRQKLQDYYIEGGDADDRVNDLEAELRLTRYRLRGAVEELETANEELKSSNEEMMSANEELQSANEELSTVNEELKHKVDELGVVNADLANFLTSIKMAVVVVDRDLMVRTFTDQSRQIFPFQNADKGRPLSEINLLVDEVNLLSDVQHCIEHNEPVERVVENKDNTMTFIMRILPYKSAAGEVDGATLTFNDITRLKRLENDVYEKTERLRLAMSIGEIGVWEIDLDTDIVECDETLLRLFDMPEKKEVTVTDFIDQIHPDDRDRVLQDFEKARRDRGAYEQEFRIPLPDGSVRWLKGVGQLLQLPAGQRRMLGLNYDITFEEEARENQQLLVREMNHRVKNLFAVVSSLINTTAKRASNVPDYAVSLRDRVNALGRAYELTQNKTVLANVDLHSLLQKILAPHGTAAEVTLEGTPVDVPVDAITPISLIVHELATNAVKYGGLSSQDAELAIHWKTEEDGSISLQWKEKGSQPSKGAGDAAHGFGTKLIDASVRQLRGSIERQWTEEGLHALLTIRLPGNHR</sequence>
<dbReference type="Pfam" id="PF07536">
    <property type="entry name" value="HWE_HK"/>
    <property type="match status" value="1"/>
</dbReference>
<dbReference type="NCBIfam" id="TIGR00229">
    <property type="entry name" value="sensory_box"/>
    <property type="match status" value="1"/>
</dbReference>
<feature type="active site" evidence="10">
    <location>
        <position position="27"/>
    </location>
</feature>
<dbReference type="GO" id="GO:0006935">
    <property type="term" value="P:chemotaxis"/>
    <property type="evidence" value="ECO:0007669"/>
    <property type="project" value="UniProtKB-UniRule"/>
</dbReference>
<dbReference type="InterPro" id="IPR036890">
    <property type="entry name" value="HATPase_C_sf"/>
</dbReference>
<feature type="active site" evidence="10">
    <location>
        <position position="146"/>
    </location>
</feature>
<feature type="domain" description="PAC" evidence="14">
    <location>
        <begin position="781"/>
        <end position="832"/>
    </location>
</feature>
<dbReference type="InterPro" id="IPR035965">
    <property type="entry name" value="PAS-like_dom_sf"/>
</dbReference>
<dbReference type="Gene3D" id="2.10.70.100">
    <property type="match status" value="1"/>
</dbReference>
<dbReference type="PANTHER" id="PTHR24422:SF27">
    <property type="entry name" value="PROTEIN-GLUTAMATE O-METHYLTRANSFERASE"/>
    <property type="match status" value="1"/>
</dbReference>
<dbReference type="SMART" id="SM00091">
    <property type="entry name" value="PAS"/>
    <property type="match status" value="2"/>
</dbReference>
<evidence type="ECO:0000259" key="15">
    <source>
        <dbReference type="PROSITE" id="PS50122"/>
    </source>
</evidence>
<evidence type="ECO:0000256" key="3">
    <source>
        <dbReference type="ARBA" id="ARBA00022553"/>
    </source>
</evidence>
<evidence type="ECO:0000259" key="16">
    <source>
        <dbReference type="PROSITE" id="PS50123"/>
    </source>
</evidence>
<dbReference type="InterPro" id="IPR000700">
    <property type="entry name" value="PAS-assoc_C"/>
</dbReference>
<dbReference type="InterPro" id="IPR022641">
    <property type="entry name" value="CheR_N"/>
</dbReference>
<dbReference type="Proteomes" id="UP001142610">
    <property type="component" value="Unassembled WGS sequence"/>
</dbReference>
<dbReference type="Gene3D" id="3.30.450.20">
    <property type="entry name" value="PAS domain"/>
    <property type="match status" value="2"/>
</dbReference>
<dbReference type="GO" id="GO:0005737">
    <property type="term" value="C:cytoplasm"/>
    <property type="evidence" value="ECO:0007669"/>
    <property type="project" value="InterPro"/>
</dbReference>
<dbReference type="SUPFAM" id="SSF52738">
    <property type="entry name" value="Methylesterase CheB, C-terminal domain"/>
    <property type="match status" value="1"/>
</dbReference>
<feature type="active site" evidence="10">
    <location>
        <position position="54"/>
    </location>
</feature>
<comment type="catalytic activity">
    <reaction evidence="1">
        <text>ATP + protein L-histidine = ADP + protein N-phospho-L-histidine.</text>
        <dbReference type="EC" id="2.7.13.3"/>
    </reaction>
</comment>
<dbReference type="SUPFAM" id="SSF55785">
    <property type="entry name" value="PYP-like sensor domain (PAS domain)"/>
    <property type="match status" value="1"/>
</dbReference>
<dbReference type="GO" id="GO:0004673">
    <property type="term" value="F:protein histidine kinase activity"/>
    <property type="evidence" value="ECO:0007669"/>
    <property type="project" value="UniProtKB-EC"/>
</dbReference>
<dbReference type="GO" id="GO:0008757">
    <property type="term" value="F:S-adenosylmethionine-dependent methyltransferase activity"/>
    <property type="evidence" value="ECO:0007669"/>
    <property type="project" value="InterPro"/>
</dbReference>
<evidence type="ECO:0000313" key="18">
    <source>
        <dbReference type="Proteomes" id="UP001142610"/>
    </source>
</evidence>
<dbReference type="InterPro" id="IPR022642">
    <property type="entry name" value="CheR_C"/>
</dbReference>
<evidence type="ECO:0000256" key="2">
    <source>
        <dbReference type="ARBA" id="ARBA00012438"/>
    </source>
</evidence>
<keyword evidence="9" id="KW-0067">ATP-binding</keyword>